<comment type="caution">
    <text evidence="1">The sequence shown here is derived from an EMBL/GenBank/DDBJ whole genome shotgun (WGS) entry which is preliminary data.</text>
</comment>
<evidence type="ECO:0000313" key="2">
    <source>
        <dbReference type="Proteomes" id="UP000824120"/>
    </source>
</evidence>
<organism evidence="1 2">
    <name type="scientific">Solanum commersonii</name>
    <name type="common">Commerson's wild potato</name>
    <name type="synonym">Commerson's nightshade</name>
    <dbReference type="NCBI Taxonomy" id="4109"/>
    <lineage>
        <taxon>Eukaryota</taxon>
        <taxon>Viridiplantae</taxon>
        <taxon>Streptophyta</taxon>
        <taxon>Embryophyta</taxon>
        <taxon>Tracheophyta</taxon>
        <taxon>Spermatophyta</taxon>
        <taxon>Magnoliopsida</taxon>
        <taxon>eudicotyledons</taxon>
        <taxon>Gunneridae</taxon>
        <taxon>Pentapetalae</taxon>
        <taxon>asterids</taxon>
        <taxon>lamiids</taxon>
        <taxon>Solanales</taxon>
        <taxon>Solanaceae</taxon>
        <taxon>Solanoideae</taxon>
        <taxon>Solaneae</taxon>
        <taxon>Solanum</taxon>
    </lineage>
</organism>
<dbReference type="Proteomes" id="UP000824120">
    <property type="component" value="Chromosome 11"/>
</dbReference>
<dbReference type="OrthoDB" id="1736385at2759"/>
<dbReference type="PANTHER" id="PTHR33116">
    <property type="entry name" value="REVERSE TRANSCRIPTASE ZINC-BINDING DOMAIN-CONTAINING PROTEIN-RELATED-RELATED"/>
    <property type="match status" value="1"/>
</dbReference>
<protein>
    <submittedName>
        <fullName evidence="1">Uncharacterized protein</fullName>
    </submittedName>
</protein>
<name>A0A9J5WNL8_SOLCO</name>
<dbReference type="AlphaFoldDB" id="A0A9J5WNL8"/>
<dbReference type="EMBL" id="JACXVP010000011">
    <property type="protein sequence ID" value="KAG5576772.1"/>
    <property type="molecule type" value="Genomic_DNA"/>
</dbReference>
<sequence>MRSSSRNIFYFGKMERINSNMIMKIYLEKTFGRLEWSFIRDSLDFFNFLLKSPNSSCHSSYHLPSLSLLMGKHTKLPKHNANPGYFQQQIKPKINHSKSKIIFSHNSSITNSKKCATILKMPTRPHFGKYFRFPIFHSKPDNNDFQFIIHNLKTKLNGWKTKFLNMIERIVLAKSSINKIISHVMQYIQLPAKVNDNINRIVRNFIWCATCRKEKVAPNRERNRGNGCA</sequence>
<proteinExistence type="predicted"/>
<gene>
    <name evidence="1" type="ORF">H5410_056906</name>
</gene>
<evidence type="ECO:0000313" key="1">
    <source>
        <dbReference type="EMBL" id="KAG5576772.1"/>
    </source>
</evidence>
<accession>A0A9J5WNL8</accession>
<keyword evidence="2" id="KW-1185">Reference proteome</keyword>
<reference evidence="1 2" key="1">
    <citation type="submission" date="2020-09" db="EMBL/GenBank/DDBJ databases">
        <title>De no assembly of potato wild relative species, Solanum commersonii.</title>
        <authorList>
            <person name="Cho K."/>
        </authorList>
    </citation>
    <scope>NUCLEOTIDE SEQUENCE [LARGE SCALE GENOMIC DNA]</scope>
    <source>
        <strain evidence="1">LZ3.2</strain>
        <tissue evidence="1">Leaf</tissue>
    </source>
</reference>
<dbReference type="PANTHER" id="PTHR33116:SF70">
    <property type="entry name" value="NON-LTR RETROELEMENT REVERSE TRANSCRIPTASE-LIKE PROTEIN"/>
    <property type="match status" value="1"/>
</dbReference>